<keyword evidence="3" id="KW-0285">Flavoprotein</keyword>
<protein>
    <recommendedName>
        <fullName evidence="9">FAD-binding PCMH-type domain-containing protein</fullName>
    </recommendedName>
</protein>
<dbReference type="Pfam" id="PF08031">
    <property type="entry name" value="BBE"/>
    <property type="match status" value="1"/>
</dbReference>
<dbReference type="InterPro" id="IPR006093">
    <property type="entry name" value="Oxy_OxRdtase_FAD_BS"/>
</dbReference>
<dbReference type="GO" id="GO:0071949">
    <property type="term" value="F:FAD binding"/>
    <property type="evidence" value="ECO:0007669"/>
    <property type="project" value="InterPro"/>
</dbReference>
<keyword evidence="11" id="KW-1185">Reference proteome</keyword>
<evidence type="ECO:0000256" key="5">
    <source>
        <dbReference type="ARBA" id="ARBA00022827"/>
    </source>
</evidence>
<dbReference type="PROSITE" id="PS51387">
    <property type="entry name" value="FAD_PCMH"/>
    <property type="match status" value="1"/>
</dbReference>
<dbReference type="InterPro" id="IPR006094">
    <property type="entry name" value="Oxid_FAD_bind_N"/>
</dbReference>
<name>A0AA88RGE5_9ASTE</name>
<dbReference type="InterPro" id="IPR016166">
    <property type="entry name" value="FAD-bd_PCMH"/>
</dbReference>
<dbReference type="InterPro" id="IPR036318">
    <property type="entry name" value="FAD-bd_PCMH-like_sf"/>
</dbReference>
<reference evidence="10" key="1">
    <citation type="submission" date="2022-12" db="EMBL/GenBank/DDBJ databases">
        <title>Draft genome assemblies for two species of Escallonia (Escalloniales).</title>
        <authorList>
            <person name="Chanderbali A."/>
            <person name="Dervinis C."/>
            <person name="Anghel I."/>
            <person name="Soltis D."/>
            <person name="Soltis P."/>
            <person name="Zapata F."/>
        </authorList>
    </citation>
    <scope>NUCLEOTIDE SEQUENCE</scope>
    <source>
        <strain evidence="10">UCBG92.1500</strain>
        <tissue evidence="10">Leaf</tissue>
    </source>
</reference>
<evidence type="ECO:0000256" key="7">
    <source>
        <dbReference type="ARBA" id="ARBA00023180"/>
    </source>
</evidence>
<dbReference type="Gene3D" id="3.40.462.20">
    <property type="match status" value="1"/>
</dbReference>
<dbReference type="InterPro" id="IPR016169">
    <property type="entry name" value="FAD-bd_PCMH_sub2"/>
</dbReference>
<evidence type="ECO:0000313" key="11">
    <source>
        <dbReference type="Proteomes" id="UP001187471"/>
    </source>
</evidence>
<dbReference type="SUPFAM" id="SSF56176">
    <property type="entry name" value="FAD-binding/transporter-associated domain-like"/>
    <property type="match status" value="1"/>
</dbReference>
<keyword evidence="7" id="KW-0325">Glycoprotein</keyword>
<dbReference type="Gene3D" id="3.30.43.10">
    <property type="entry name" value="Uridine Diphospho-n-acetylenolpyruvylglucosamine Reductase, domain 2"/>
    <property type="match status" value="1"/>
</dbReference>
<comment type="similarity">
    <text evidence="2">Belongs to the oxygen-dependent FAD-linked oxidoreductase family.</text>
</comment>
<evidence type="ECO:0000256" key="4">
    <source>
        <dbReference type="ARBA" id="ARBA00022729"/>
    </source>
</evidence>
<comment type="caution">
    <text evidence="10">The sequence shown here is derived from an EMBL/GenBank/DDBJ whole genome shotgun (WGS) entry which is preliminary data.</text>
</comment>
<dbReference type="GO" id="GO:0016491">
    <property type="term" value="F:oxidoreductase activity"/>
    <property type="evidence" value="ECO:0007669"/>
    <property type="project" value="UniProtKB-KW"/>
</dbReference>
<dbReference type="PANTHER" id="PTHR32448">
    <property type="entry name" value="OS08G0158400 PROTEIN"/>
    <property type="match status" value="1"/>
</dbReference>
<gene>
    <name evidence="10" type="ORF">RJ640_029371</name>
</gene>
<evidence type="ECO:0000256" key="2">
    <source>
        <dbReference type="ARBA" id="ARBA00005466"/>
    </source>
</evidence>
<evidence type="ECO:0000313" key="10">
    <source>
        <dbReference type="EMBL" id="KAK2989179.1"/>
    </source>
</evidence>
<dbReference type="InterPro" id="IPR012951">
    <property type="entry name" value="BBE"/>
</dbReference>
<evidence type="ECO:0000256" key="1">
    <source>
        <dbReference type="ARBA" id="ARBA00001974"/>
    </source>
</evidence>
<sequence>MGGKLASILLIFVSVSLVSCYSRPEDFLQCMSELTASKSSVHLFNPSSNEYANLFNVSQQNTRWMNSTSSTNPVFIFTPSEESEIQAAVVCAKRHGLEVRAKSGGHDYEGLSFRSQNPFVMVDLVNYRAINVDINDETAWVQAGATLGEVYYNIAKKSGVHAFPGGVCPSVGVGGHISGGGFGLLLRKYGLAADNVVDARIIDVNGRVLDRNAMGEDLFWAIRGGGGASFGVITAWKIKLVRVPPTTTVFKVTRRLNESATKIFHKWQLIGSTLPEEVFIQVMATVDRSNGGFFKTIFSSLFLGKKSELLSLMNARFPELGLQETDCQEMPWIEAQLHFAGANSTEALLNRVTPNRNSYKAKSDYVKDPIPESGLEGIWKRFLEGSDHKMYMIMDPYGGKMDEISESALPFPHRKGNLYNVQYLAQWYNNDPAKANGHMAWLRDHYSYMEQFVSRSPRAAYLNYKDLDLGMNAQKNGSTSFSEAKVWGERYFKGNFERLARVKGLVDPEDFFGNEQSIPPLLN</sequence>
<keyword evidence="4 8" id="KW-0732">Signal</keyword>
<feature type="signal peptide" evidence="8">
    <location>
        <begin position="1"/>
        <end position="20"/>
    </location>
</feature>
<keyword evidence="5" id="KW-0274">FAD</keyword>
<dbReference type="Pfam" id="PF01565">
    <property type="entry name" value="FAD_binding_4"/>
    <property type="match status" value="1"/>
</dbReference>
<feature type="chain" id="PRO_5041649276" description="FAD-binding PCMH-type domain-containing protein" evidence="8">
    <location>
        <begin position="21"/>
        <end position="523"/>
    </location>
</feature>
<accession>A0AA88RGE5</accession>
<dbReference type="AlphaFoldDB" id="A0AA88RGE5"/>
<organism evidence="10 11">
    <name type="scientific">Escallonia rubra</name>
    <dbReference type="NCBI Taxonomy" id="112253"/>
    <lineage>
        <taxon>Eukaryota</taxon>
        <taxon>Viridiplantae</taxon>
        <taxon>Streptophyta</taxon>
        <taxon>Embryophyta</taxon>
        <taxon>Tracheophyta</taxon>
        <taxon>Spermatophyta</taxon>
        <taxon>Magnoliopsida</taxon>
        <taxon>eudicotyledons</taxon>
        <taxon>Gunneridae</taxon>
        <taxon>Pentapetalae</taxon>
        <taxon>asterids</taxon>
        <taxon>campanulids</taxon>
        <taxon>Escalloniales</taxon>
        <taxon>Escalloniaceae</taxon>
        <taxon>Escallonia</taxon>
    </lineage>
</organism>
<comment type="cofactor">
    <cofactor evidence="1">
        <name>FAD</name>
        <dbReference type="ChEBI" id="CHEBI:57692"/>
    </cofactor>
</comment>
<dbReference type="Proteomes" id="UP001187471">
    <property type="component" value="Unassembled WGS sequence"/>
</dbReference>
<dbReference type="PROSITE" id="PS00862">
    <property type="entry name" value="OX2_COVAL_FAD"/>
    <property type="match status" value="1"/>
</dbReference>
<evidence type="ECO:0000259" key="9">
    <source>
        <dbReference type="PROSITE" id="PS51387"/>
    </source>
</evidence>
<feature type="domain" description="FAD-binding PCMH-type" evidence="9">
    <location>
        <begin position="69"/>
        <end position="243"/>
    </location>
</feature>
<evidence type="ECO:0000256" key="3">
    <source>
        <dbReference type="ARBA" id="ARBA00022630"/>
    </source>
</evidence>
<dbReference type="Gene3D" id="3.30.465.10">
    <property type="match status" value="1"/>
</dbReference>
<dbReference type="InterPro" id="IPR016167">
    <property type="entry name" value="FAD-bd_PCMH_sub1"/>
</dbReference>
<evidence type="ECO:0000256" key="6">
    <source>
        <dbReference type="ARBA" id="ARBA00023002"/>
    </source>
</evidence>
<evidence type="ECO:0000256" key="8">
    <source>
        <dbReference type="SAM" id="SignalP"/>
    </source>
</evidence>
<keyword evidence="6" id="KW-0560">Oxidoreductase</keyword>
<proteinExistence type="inferred from homology"/>
<dbReference type="EMBL" id="JAVXUO010000781">
    <property type="protein sequence ID" value="KAK2989179.1"/>
    <property type="molecule type" value="Genomic_DNA"/>
</dbReference>
<dbReference type="PROSITE" id="PS51257">
    <property type="entry name" value="PROKAR_LIPOPROTEIN"/>
    <property type="match status" value="1"/>
</dbReference>